<dbReference type="AlphaFoldDB" id="A0A3P1BIP5"/>
<evidence type="ECO:0000259" key="1">
    <source>
        <dbReference type="SMART" id="SM00736"/>
    </source>
</evidence>
<dbReference type="NCBIfam" id="TIGR04183">
    <property type="entry name" value="Por_Secre_tail"/>
    <property type="match status" value="1"/>
</dbReference>
<dbReference type="SMART" id="SM00736">
    <property type="entry name" value="CADG"/>
    <property type="match status" value="1"/>
</dbReference>
<name>A0A3P1BIP5_9BACT</name>
<comment type="caution">
    <text evidence="2">The sequence shown here is derived from an EMBL/GenBank/DDBJ whole genome shotgun (WGS) entry which is preliminary data.</text>
</comment>
<keyword evidence="3" id="KW-1185">Reference proteome</keyword>
<reference evidence="2 3" key="1">
    <citation type="submission" date="2018-11" db="EMBL/GenBank/DDBJ databases">
        <authorList>
            <person name="Zhou Z."/>
            <person name="Wang G."/>
        </authorList>
    </citation>
    <scope>NUCLEOTIDE SEQUENCE [LARGE SCALE GENOMIC DNA]</scope>
    <source>
        <strain evidence="2 3">KCTC52004</strain>
    </source>
</reference>
<dbReference type="EMBL" id="RQJO01000010">
    <property type="protein sequence ID" value="RRB00865.1"/>
    <property type="molecule type" value="Genomic_DNA"/>
</dbReference>
<organism evidence="2 3">
    <name type="scientific">Larkinella rosea</name>
    <dbReference type="NCBI Taxonomy" id="2025312"/>
    <lineage>
        <taxon>Bacteria</taxon>
        <taxon>Pseudomonadati</taxon>
        <taxon>Bacteroidota</taxon>
        <taxon>Cytophagia</taxon>
        <taxon>Cytophagales</taxon>
        <taxon>Spirosomataceae</taxon>
        <taxon>Larkinella</taxon>
    </lineage>
</organism>
<dbReference type="InterPro" id="IPR026444">
    <property type="entry name" value="Secre_tail"/>
</dbReference>
<dbReference type="Gene3D" id="2.160.20.10">
    <property type="entry name" value="Single-stranded right-handed beta-helix, Pectin lyase-like"/>
    <property type="match status" value="1"/>
</dbReference>
<dbReference type="GO" id="GO:0005509">
    <property type="term" value="F:calcium ion binding"/>
    <property type="evidence" value="ECO:0007669"/>
    <property type="project" value="InterPro"/>
</dbReference>
<dbReference type="SUPFAM" id="SSF51126">
    <property type="entry name" value="Pectin lyase-like"/>
    <property type="match status" value="1"/>
</dbReference>
<evidence type="ECO:0000313" key="2">
    <source>
        <dbReference type="EMBL" id="RRB00865.1"/>
    </source>
</evidence>
<dbReference type="InterPro" id="IPR012334">
    <property type="entry name" value="Pectin_lyas_fold"/>
</dbReference>
<dbReference type="InterPro" id="IPR013783">
    <property type="entry name" value="Ig-like_fold"/>
</dbReference>
<dbReference type="Proteomes" id="UP000271925">
    <property type="component" value="Unassembled WGS sequence"/>
</dbReference>
<accession>A0A3P1BIP5</accession>
<dbReference type="OrthoDB" id="902560at2"/>
<gene>
    <name evidence="2" type="ORF">EHT25_21990</name>
</gene>
<dbReference type="InterPro" id="IPR011050">
    <property type="entry name" value="Pectin_lyase_fold/virulence"/>
</dbReference>
<protein>
    <submittedName>
        <fullName evidence="2">T9SS C-terminal target domain-containing protein</fullName>
    </submittedName>
</protein>
<evidence type="ECO:0000313" key="3">
    <source>
        <dbReference type="Proteomes" id="UP000271925"/>
    </source>
</evidence>
<dbReference type="GO" id="GO:0016020">
    <property type="term" value="C:membrane"/>
    <property type="evidence" value="ECO:0007669"/>
    <property type="project" value="InterPro"/>
</dbReference>
<dbReference type="Gene3D" id="2.60.40.10">
    <property type="entry name" value="Immunoglobulins"/>
    <property type="match status" value="1"/>
</dbReference>
<sequence>MKNPLSFSRFRPSWGLCLLGLLLLFQLSAQGRTWYAKTDSSAVNDGQSWNTATALLTALSKAQPGDQVWVQQGTYFLIRNEEYSHMDFATKKIIANRTFRIPSGVKVYGGFLGDESQVAARHGTQSILRSSTLNPYAVTFFNANAETLLDGFLIIGAPSGKVIEGDDADVYYDPNLFGPGQGGNVRPTYYPDVFGLGPGFNSGLFLGHSIINMAYQGTSEPTVTNCEIDLAGVGFYGGMITNFAYQASSHANLRVLNCSLNRGVGIQTLGSTIVNYGYETGDADLLLYNCRMENVRIEPVRGGEFVNANVVSALMINAGNANSTTRAVNCQILESGGIRYDMTPNGPFYILANVFEGGPSELVNCYLDRISNTSTSEVIGWPVGFTSNVKLSHSIFGIGVPDHDVSINPPPGQGYASESIVYGAPTDPGQHLINTANGTPSVGPCTSLLTDRGDNTLLERWPDLATVPGLAERLANGPIDIGPDESNPNVYLQTTTGATSLTVAKGTSDITLLGKFCGGTVNWTANNGTSGQGSIIAVATNQVGKVTYQATCTTNSCTSSSSFVSVTVFDSSVSPPSDLTFQNDGPLTCSQTQVTLTASTTATGVSYSIRGPNGTISAGSSGNSTSVNLPGSYTVTATNDGGSATAITVVSSQTALAAPDWSASGPASVTVTQGASAVFLNATNCSGTLRWTGPGSTTGTGSVSVPTSAPGIFVYSAVCHVGSCVSPPTSATVTVTAPVVVTGNFEGFLTTVNCQEMRGWVWDRNKPNTPLTVEFFAENTAIGTIEAKNFRQDLKDAGKGNGEHGYVFPTPEAAKTGSELRISAKVQGTDYLLKGSPIKLTCPASNTVINQPPVAPTTEPLSATVGVAVTTLLPSFTDPEGQPLTYALNGLPDGLQFAAISRTITGSPTVEGTFLLSYSASDSQKAASVGLTLVVAPGASTPPVVTGSFEGFLDKVECGSIRGWVWDRNKPNSPLTVQFFADGVAVGTTEASIYRDDLKTAGKGNGAHAYSFTTPVGLKDNVRRQISAKVLGSSYTLKDSPKPLQCAPLARLSAETGSELQVTVLGNPVSETIQVEIRGAEGLPLRLQLTDASGRLVGQRQIESAKTIEQQRLSVQGQPAGLLLLRVTSGLKSVTLKLLKQ</sequence>
<dbReference type="RefSeq" id="WP_124877330.1">
    <property type="nucleotide sequence ID" value="NZ_RQJO01000010.1"/>
</dbReference>
<feature type="domain" description="Dystroglycan-type cadherin-like" evidence="1">
    <location>
        <begin position="853"/>
        <end position="942"/>
    </location>
</feature>
<dbReference type="SUPFAM" id="SSF49313">
    <property type="entry name" value="Cadherin-like"/>
    <property type="match status" value="1"/>
</dbReference>
<dbReference type="InterPro" id="IPR015919">
    <property type="entry name" value="Cadherin-like_sf"/>
</dbReference>
<dbReference type="InterPro" id="IPR006644">
    <property type="entry name" value="Cadg"/>
</dbReference>
<proteinExistence type="predicted"/>